<proteinExistence type="predicted"/>
<dbReference type="EMBL" id="EF507519">
    <property type="protein sequence ID" value="ABP88165.1"/>
    <property type="molecule type" value="Genomic_DNA"/>
</dbReference>
<dbReference type="CDD" id="cd02042">
    <property type="entry name" value="ParAB_family"/>
    <property type="match status" value="1"/>
</dbReference>
<dbReference type="InterPro" id="IPR050678">
    <property type="entry name" value="DNA_Partitioning_ATPase"/>
</dbReference>
<organism evidence="2">
    <name type="scientific">Borrelia lonestari</name>
    <dbReference type="NCBI Taxonomy" id="38876"/>
    <lineage>
        <taxon>Bacteria</taxon>
        <taxon>Pseudomonadati</taxon>
        <taxon>Spirochaetota</taxon>
        <taxon>Spirochaetia</taxon>
        <taxon>Spirochaetales</taxon>
        <taxon>Borreliaceae</taxon>
        <taxon>Borrelia</taxon>
    </lineage>
</organism>
<dbReference type="InterPro" id="IPR027417">
    <property type="entry name" value="P-loop_NTPase"/>
</dbReference>
<accession>A4ZZ03</accession>
<dbReference type="Gene3D" id="3.40.50.300">
    <property type="entry name" value="P-loop containing nucleotide triphosphate hydrolases"/>
    <property type="match status" value="1"/>
</dbReference>
<feature type="domain" description="AAA" evidence="1">
    <location>
        <begin position="7"/>
        <end position="185"/>
    </location>
</feature>
<dbReference type="AlphaFoldDB" id="A4ZZ03"/>
<evidence type="ECO:0000313" key="2">
    <source>
        <dbReference type="EMBL" id="ABP88165.1"/>
    </source>
</evidence>
<dbReference type="InterPro" id="IPR025669">
    <property type="entry name" value="AAA_dom"/>
</dbReference>
<dbReference type="PANTHER" id="PTHR13696">
    <property type="entry name" value="P-LOOP CONTAINING NUCLEOSIDE TRIPHOSPHATE HYDROLASE"/>
    <property type="match status" value="1"/>
</dbReference>
<sequence length="252" mass="29489">MDRKKPEIITIASIKGGVGKSALTIIFSHILKDMNKKVLLIDLDPQNSLTSYFIKYVQKLKGLNVYYMLKAHNKNTDLNKYINKINDNMYIIASHPILCKFEQEDERYKEQLLENCLNKIFSVNNFDYVIIDTPPSLNFLLYNALNVTEKIIIPVQLERWSVEAFPMLMNTIREFHSFRKKDIEISIIESQFVKNRNTFKDIEELLLKKYGLFIKGKIHSSNSIKVLINELSEPNSEATYYKEAKEVLKRIL</sequence>
<dbReference type="Pfam" id="PF13614">
    <property type="entry name" value="AAA_31"/>
    <property type="match status" value="1"/>
</dbReference>
<evidence type="ECO:0000259" key="1">
    <source>
        <dbReference type="Pfam" id="PF13614"/>
    </source>
</evidence>
<reference evidence="2" key="1">
    <citation type="submission" date="2007-03" db="EMBL/GenBank/DDBJ databases">
        <title>Genetic Characterization of Borrelia lonestari strain LS-1.</title>
        <authorList>
            <person name="Williamson P.C."/>
            <person name="Billingsley P.M."/>
            <person name="Little S.E."/>
        </authorList>
    </citation>
    <scope>NUCLEOTIDE SEQUENCE</scope>
    <source>
        <strain evidence="2">LS-1</strain>
    </source>
</reference>
<dbReference type="PANTHER" id="PTHR13696:SF99">
    <property type="entry name" value="COBYRINIC ACID AC-DIAMIDE SYNTHASE"/>
    <property type="match status" value="1"/>
</dbReference>
<protein>
    <recommendedName>
        <fullName evidence="1">AAA domain-containing protein</fullName>
    </recommendedName>
</protein>
<dbReference type="SUPFAM" id="SSF52540">
    <property type="entry name" value="P-loop containing nucleoside triphosphate hydrolases"/>
    <property type="match status" value="1"/>
</dbReference>
<name>A4ZZ03_9SPIR</name>